<sequence>MTYRVSLSWPSVGWRVVAEETRRVIIVFLENQFVF</sequence>
<dbReference type="Proteomes" id="UP000192247">
    <property type="component" value="Unassembled WGS sequence"/>
</dbReference>
<reference evidence="1 2" key="1">
    <citation type="journal article" date="2017" name="Gigascience">
        <title>Draft genome of the honey bee ectoparasitic mite, Tropilaelaps mercedesae, is shaped by the parasitic life history.</title>
        <authorList>
            <person name="Dong X."/>
            <person name="Armstrong S.D."/>
            <person name="Xia D."/>
            <person name="Makepeace B.L."/>
            <person name="Darby A.C."/>
            <person name="Kadowaki T."/>
        </authorList>
    </citation>
    <scope>NUCLEOTIDE SEQUENCE [LARGE SCALE GENOMIC DNA]</scope>
    <source>
        <strain evidence="1">Wuxi-XJTLU</strain>
    </source>
</reference>
<accession>A0A1V9XE35</accession>
<evidence type="ECO:0000313" key="2">
    <source>
        <dbReference type="Proteomes" id="UP000192247"/>
    </source>
</evidence>
<dbReference type="AlphaFoldDB" id="A0A1V9XE35"/>
<keyword evidence="2" id="KW-1185">Reference proteome</keyword>
<comment type="caution">
    <text evidence="1">The sequence shown here is derived from an EMBL/GenBank/DDBJ whole genome shotgun (WGS) entry which is preliminary data.</text>
</comment>
<organism evidence="1 2">
    <name type="scientific">Tropilaelaps mercedesae</name>
    <dbReference type="NCBI Taxonomy" id="418985"/>
    <lineage>
        <taxon>Eukaryota</taxon>
        <taxon>Metazoa</taxon>
        <taxon>Ecdysozoa</taxon>
        <taxon>Arthropoda</taxon>
        <taxon>Chelicerata</taxon>
        <taxon>Arachnida</taxon>
        <taxon>Acari</taxon>
        <taxon>Parasitiformes</taxon>
        <taxon>Mesostigmata</taxon>
        <taxon>Gamasina</taxon>
        <taxon>Dermanyssoidea</taxon>
        <taxon>Laelapidae</taxon>
        <taxon>Tropilaelaps</taxon>
    </lineage>
</organism>
<name>A0A1V9XE35_9ACAR</name>
<protein>
    <submittedName>
        <fullName evidence="1">Uncharacterized protein</fullName>
    </submittedName>
</protein>
<gene>
    <name evidence="1" type="ORF">BIW11_03918</name>
</gene>
<dbReference type="InParanoid" id="A0A1V9XE35"/>
<dbReference type="EMBL" id="MNPL01013816">
    <property type="protein sequence ID" value="OQR71686.1"/>
    <property type="molecule type" value="Genomic_DNA"/>
</dbReference>
<evidence type="ECO:0000313" key="1">
    <source>
        <dbReference type="EMBL" id="OQR71686.1"/>
    </source>
</evidence>
<proteinExistence type="predicted"/>